<dbReference type="STRING" id="1400863.BN873_890030"/>
<keyword evidence="3" id="KW-1185">Reference proteome</keyword>
<feature type="signal peptide" evidence="1">
    <location>
        <begin position="1"/>
        <end position="17"/>
    </location>
</feature>
<sequence length="115" mass="11823">MKHLLWFALMMATTAQAAPFLTCDPYPPDKAQPDTFLVSVGTAAPIASPAFRNPDGSVMLKYDLAGVGLGLKTVKARAKNAWGESGDSNPFSFTAGAPATVGGLRLVAGDSGSPP</sequence>
<reference evidence="2" key="2">
    <citation type="submission" date="2014-03" db="EMBL/GenBank/DDBJ databases">
        <title>Candidatus Competibacter-lineage genomes retrieved from metagenomes reveal functional metabolic diversity.</title>
        <authorList>
            <person name="McIlroy S.J."/>
            <person name="Albertsen M."/>
            <person name="Andresen E.K."/>
            <person name="Saunders A.M."/>
            <person name="Kristiansen R."/>
            <person name="Stokholm-Bjerregaard M."/>
            <person name="Nielsen K.L."/>
            <person name="Nielsen P.H."/>
        </authorList>
    </citation>
    <scope>NUCLEOTIDE SEQUENCE</scope>
    <source>
        <strain evidence="2">Run_A_D11</strain>
    </source>
</reference>
<dbReference type="EMBL" id="CBTJ020000101">
    <property type="protein sequence ID" value="CDI04124.1"/>
    <property type="molecule type" value="Genomic_DNA"/>
</dbReference>
<name>W6MB80_9GAMM</name>
<accession>W6MB80</accession>
<comment type="caution">
    <text evidence="2">The sequence shown here is derived from an EMBL/GenBank/DDBJ whole genome shotgun (WGS) entry which is preliminary data.</text>
</comment>
<dbReference type="RefSeq" id="WP_048675895.1">
    <property type="nucleotide sequence ID" value="NZ_CBTJ020000101.1"/>
</dbReference>
<keyword evidence="1" id="KW-0732">Signal</keyword>
<evidence type="ECO:0000313" key="2">
    <source>
        <dbReference type="EMBL" id="CDI04124.1"/>
    </source>
</evidence>
<reference evidence="2" key="1">
    <citation type="submission" date="2013-07" db="EMBL/GenBank/DDBJ databases">
        <authorList>
            <person name="McIlroy S."/>
        </authorList>
    </citation>
    <scope>NUCLEOTIDE SEQUENCE [LARGE SCALE GENOMIC DNA]</scope>
    <source>
        <strain evidence="2">Run_A_D11</strain>
    </source>
</reference>
<feature type="chain" id="PRO_5004878561" evidence="1">
    <location>
        <begin position="18"/>
        <end position="115"/>
    </location>
</feature>
<gene>
    <name evidence="2" type="ORF">BN873_890030</name>
</gene>
<dbReference type="Proteomes" id="UP000035760">
    <property type="component" value="Unassembled WGS sequence"/>
</dbReference>
<evidence type="ECO:0000256" key="1">
    <source>
        <dbReference type="SAM" id="SignalP"/>
    </source>
</evidence>
<dbReference type="AlphaFoldDB" id="W6MB80"/>
<organism evidence="2 3">
    <name type="scientific">Candidatus Competibacter denitrificans Run_A_D11</name>
    <dbReference type="NCBI Taxonomy" id="1400863"/>
    <lineage>
        <taxon>Bacteria</taxon>
        <taxon>Pseudomonadati</taxon>
        <taxon>Pseudomonadota</taxon>
        <taxon>Gammaproteobacteria</taxon>
        <taxon>Candidatus Competibacteraceae</taxon>
        <taxon>Candidatus Competibacter</taxon>
    </lineage>
</organism>
<evidence type="ECO:0000313" key="3">
    <source>
        <dbReference type="Proteomes" id="UP000035760"/>
    </source>
</evidence>
<protein>
    <submittedName>
        <fullName evidence="2">Uncharacterized protein</fullName>
    </submittedName>
</protein>
<proteinExistence type="predicted"/>